<accession>A0A0F5FZV3</accession>
<dbReference type="OrthoDB" id="9808689at2"/>
<dbReference type="InterPro" id="IPR006311">
    <property type="entry name" value="TAT_signal"/>
</dbReference>
<evidence type="ECO:0000313" key="4">
    <source>
        <dbReference type="Proteomes" id="UP000033632"/>
    </source>
</evidence>
<organism evidence="3 4">
    <name type="scientific">Devosia geojensis</name>
    <dbReference type="NCBI Taxonomy" id="443610"/>
    <lineage>
        <taxon>Bacteria</taxon>
        <taxon>Pseudomonadati</taxon>
        <taxon>Pseudomonadota</taxon>
        <taxon>Alphaproteobacteria</taxon>
        <taxon>Hyphomicrobiales</taxon>
        <taxon>Devosiaceae</taxon>
        <taxon>Devosia</taxon>
    </lineage>
</organism>
<dbReference type="STRING" id="443610.VE25_00420"/>
<dbReference type="Proteomes" id="UP000033632">
    <property type="component" value="Unassembled WGS sequence"/>
</dbReference>
<reference evidence="3 4" key="1">
    <citation type="submission" date="2015-03" db="EMBL/GenBank/DDBJ databases">
        <authorList>
            <person name="Hassan Y.I."/>
            <person name="Lepp D."/>
            <person name="Li X.-Z."/>
            <person name="Zhou T."/>
        </authorList>
    </citation>
    <scope>NUCLEOTIDE SEQUENCE [LARGE SCALE GENOMIC DNA]</scope>
    <source>
        <strain evidence="3 4">BD-c194</strain>
    </source>
</reference>
<evidence type="ECO:0000256" key="1">
    <source>
        <dbReference type="SAM" id="SignalP"/>
    </source>
</evidence>
<dbReference type="Pfam" id="PF03886">
    <property type="entry name" value="ABC_trans_aux"/>
    <property type="match status" value="1"/>
</dbReference>
<dbReference type="Gene3D" id="3.40.50.10610">
    <property type="entry name" value="ABC-type transport auxiliary lipoprotein component"/>
    <property type="match status" value="1"/>
</dbReference>
<evidence type="ECO:0000259" key="2">
    <source>
        <dbReference type="Pfam" id="PF03886"/>
    </source>
</evidence>
<dbReference type="PATRIC" id="fig|443610.3.peg.690"/>
<gene>
    <name evidence="3" type="ORF">VE25_00420</name>
</gene>
<feature type="chain" id="PRO_5002487021" description="ABC-type transport auxiliary lipoprotein component domain-containing protein" evidence="1">
    <location>
        <begin position="33"/>
        <end position="203"/>
    </location>
</feature>
<dbReference type="InterPro" id="IPR005586">
    <property type="entry name" value="ABC_trans_aux"/>
</dbReference>
<proteinExistence type="predicted"/>
<evidence type="ECO:0000313" key="3">
    <source>
        <dbReference type="EMBL" id="KKB13727.1"/>
    </source>
</evidence>
<feature type="signal peptide" evidence="1">
    <location>
        <begin position="1"/>
        <end position="32"/>
    </location>
</feature>
<dbReference type="PROSITE" id="PS51318">
    <property type="entry name" value="TAT"/>
    <property type="match status" value="1"/>
</dbReference>
<dbReference type="RefSeq" id="WP_046106599.1">
    <property type="nucleotide sequence ID" value="NZ_JZEX01000011.1"/>
</dbReference>
<comment type="caution">
    <text evidence="3">The sequence shown here is derived from an EMBL/GenBank/DDBJ whole genome shotgun (WGS) entry which is preliminary data.</text>
</comment>
<name>A0A0F5FZV3_9HYPH</name>
<protein>
    <recommendedName>
        <fullName evidence="2">ABC-type transport auxiliary lipoprotein component domain-containing protein</fullName>
    </recommendedName>
</protein>
<keyword evidence="1" id="KW-0732">Signal</keyword>
<keyword evidence="4" id="KW-1185">Reference proteome</keyword>
<dbReference type="EMBL" id="JZEX01000011">
    <property type="protein sequence ID" value="KKB13727.1"/>
    <property type="molecule type" value="Genomic_DNA"/>
</dbReference>
<dbReference type="PROSITE" id="PS51257">
    <property type="entry name" value="PROKAR_LIPOPROTEIN"/>
    <property type="match status" value="1"/>
</dbReference>
<sequence>MTDKTKTGLPRRAFLGSAAAGMSLLLAGCFGASPLTTYDLTAARAAGSVRRRSNRTVVVIEPDAVQTYDSERMVVRDVGGVLSYLPDSQWSDRLPSLIQTRMVQSFEDAGVPNVGRPSDQLLVDVVLATDVRAFDVDVAAGQQAVVTLAARLIDDVERRVIATRTFTASVPIAKLDGVNAAQSFDIALNEVVRQIIAWTAANA</sequence>
<dbReference type="SUPFAM" id="SSF159594">
    <property type="entry name" value="XCC0632-like"/>
    <property type="match status" value="1"/>
</dbReference>
<dbReference type="AlphaFoldDB" id="A0A0F5FZV3"/>
<feature type="domain" description="ABC-type transport auxiliary lipoprotein component" evidence="2">
    <location>
        <begin position="38"/>
        <end position="195"/>
    </location>
</feature>